<reference evidence="3" key="1">
    <citation type="submission" date="2022-11" db="UniProtKB">
        <authorList>
            <consortium name="WormBaseParasite"/>
        </authorList>
    </citation>
    <scope>IDENTIFICATION</scope>
</reference>
<name>A0A914DUZ4_9BILA</name>
<dbReference type="WBParaSite" id="ACRNAN_scaffold391.g14883.t1">
    <property type="protein sequence ID" value="ACRNAN_scaffold391.g14883.t1"/>
    <property type="gene ID" value="ACRNAN_scaffold391.g14883"/>
</dbReference>
<dbReference type="AlphaFoldDB" id="A0A914DUZ4"/>
<feature type="compositionally biased region" description="Low complexity" evidence="1">
    <location>
        <begin position="524"/>
        <end position="538"/>
    </location>
</feature>
<feature type="region of interest" description="Disordered" evidence="1">
    <location>
        <begin position="503"/>
        <end position="613"/>
    </location>
</feature>
<organism evidence="2 3">
    <name type="scientific">Acrobeloides nanus</name>
    <dbReference type="NCBI Taxonomy" id="290746"/>
    <lineage>
        <taxon>Eukaryota</taxon>
        <taxon>Metazoa</taxon>
        <taxon>Ecdysozoa</taxon>
        <taxon>Nematoda</taxon>
        <taxon>Chromadorea</taxon>
        <taxon>Rhabditida</taxon>
        <taxon>Tylenchina</taxon>
        <taxon>Cephalobomorpha</taxon>
        <taxon>Cephaloboidea</taxon>
        <taxon>Cephalobidae</taxon>
        <taxon>Acrobeloides</taxon>
    </lineage>
</organism>
<feature type="compositionally biased region" description="Polar residues" evidence="1">
    <location>
        <begin position="569"/>
        <end position="578"/>
    </location>
</feature>
<evidence type="ECO:0000313" key="2">
    <source>
        <dbReference type="Proteomes" id="UP000887540"/>
    </source>
</evidence>
<feature type="compositionally biased region" description="Polar residues" evidence="1">
    <location>
        <begin position="920"/>
        <end position="937"/>
    </location>
</feature>
<accession>A0A914DUZ4</accession>
<evidence type="ECO:0000313" key="3">
    <source>
        <dbReference type="WBParaSite" id="ACRNAN_scaffold391.g14883.t1"/>
    </source>
</evidence>
<feature type="compositionally biased region" description="Polar residues" evidence="1">
    <location>
        <begin position="587"/>
        <end position="608"/>
    </location>
</feature>
<feature type="region of interest" description="Disordered" evidence="1">
    <location>
        <begin position="394"/>
        <end position="434"/>
    </location>
</feature>
<keyword evidence="2" id="KW-1185">Reference proteome</keyword>
<feature type="region of interest" description="Disordered" evidence="1">
    <location>
        <begin position="765"/>
        <end position="813"/>
    </location>
</feature>
<sequence length="993" mass="110835">MSTTGSPCDSLPGAHGIHNRDGSLLRRKQEQWQKERSESATWFPFGSPGGGAPNQKTPKYTPTNSINSPDASVPINRFNSPTPLINSFPNSNFTSNEHVIENTHILPYPVITSTPYLNSVPVIFPESVQTPNSTATPYYFVTSPGNKAQTPPFNSHIILQQTPSMISGVTPTPISLAPAASIPSTSTVVASSTYLPSIQSPNESNKQQSFVFANTVYGHPIPVELIQGHNGQVIPKFPFAIPIQHLHSSTLTNQLPSDPHPNNSPYINNEQVNMTSYTEHWANQLPHWGKEISLETGKSSLPPINMNHSYNSHGENVSQVGNVMNNDIPSKRNSINDLTRAQQIHDSMSSLNSAGNKNIFVSEKDRRKQEAIEIQMTIDEQLSEKRRLELLHAEQERRESERIAQEHAEREALRKKESEHEQNRWKEKLTDQEDRQKAMLEKLEEAKRESEALKKAKLYRHVLQATEAPPEIAQKILGTPDSKEAQKILKQVDELAYQKRMEMEQLYASSPGSSREENKKQQNSGSSAPSSGRARSVPPKSPSCKEPNLEPLTNENATPLTRSAYGRQSLRTQPAKNSSLKKRSGSSERPTTVMHDQTNTKNPQNQKSLSRERRTNQLNLKPSSQIPRPISQANQYANTTKELTSIDARPLPTLAKQNHAFLNNDFMEDLPSEQPIEKPNPPPRQRSASVDKAVNTSSSNENDDYDITISNNNYRGYTPNALKLIADLPNKNEPINSSRRHDIFVKPIGLFEPVQTRARNMRQTSIETPIIVTNEISTSPNSSSPPLSAGYESGSSPPHNSPAGGSRKNSDLVGQSELNGVTKSKFPFKARSNLTSNLLGSNSSDLDDPSSRPPASPFVRRLAETNSKKHISDYLNSNENNRRNLQSPTMMRLQSSNVSINNINPNDSEETSENEHQSHSRSTTPKPFNCRTSQYRSLNLKRNKERQEEILKQLANLRMQLKDKQTQMERTWSNQSLARSATTGSMLHTLNKG</sequence>
<feature type="region of interest" description="Disordered" evidence="1">
    <location>
        <begin position="1"/>
        <end position="59"/>
    </location>
</feature>
<feature type="region of interest" description="Disordered" evidence="1">
    <location>
        <begin position="899"/>
        <end position="942"/>
    </location>
</feature>
<feature type="compositionally biased region" description="Low complexity" evidence="1">
    <location>
        <begin position="777"/>
        <end position="788"/>
    </location>
</feature>
<feature type="region of interest" description="Disordered" evidence="1">
    <location>
        <begin position="967"/>
        <end position="993"/>
    </location>
</feature>
<protein>
    <submittedName>
        <fullName evidence="3">Uncharacterized protein</fullName>
    </submittedName>
</protein>
<feature type="compositionally biased region" description="Polar residues" evidence="1">
    <location>
        <begin position="551"/>
        <end position="561"/>
    </location>
</feature>
<feature type="region of interest" description="Disordered" evidence="1">
    <location>
        <begin position="670"/>
        <end position="707"/>
    </location>
</feature>
<dbReference type="Proteomes" id="UP000887540">
    <property type="component" value="Unplaced"/>
</dbReference>
<proteinExistence type="predicted"/>
<feature type="compositionally biased region" description="Basic and acidic residues" evidence="1">
    <location>
        <begin position="18"/>
        <end position="38"/>
    </location>
</feature>
<evidence type="ECO:0000256" key="1">
    <source>
        <dbReference type="SAM" id="MobiDB-lite"/>
    </source>
</evidence>
<feature type="compositionally biased region" description="Polar residues" evidence="1">
    <location>
        <begin position="968"/>
        <end position="993"/>
    </location>
</feature>